<gene>
    <name evidence="7" type="ORF">BCR43DRAFT_498971</name>
</gene>
<evidence type="ECO:0000256" key="1">
    <source>
        <dbReference type="ARBA" id="ARBA00004123"/>
    </source>
</evidence>
<comment type="caution">
    <text evidence="7">The sequence shown here is derived from an EMBL/GenBank/DDBJ whole genome shotgun (WGS) entry which is preliminary data.</text>
</comment>
<organism evidence="7 8">
    <name type="scientific">Syncephalastrum racemosum</name>
    <name type="common">Filamentous fungus</name>
    <dbReference type="NCBI Taxonomy" id="13706"/>
    <lineage>
        <taxon>Eukaryota</taxon>
        <taxon>Fungi</taxon>
        <taxon>Fungi incertae sedis</taxon>
        <taxon>Mucoromycota</taxon>
        <taxon>Mucoromycotina</taxon>
        <taxon>Mucoromycetes</taxon>
        <taxon>Mucorales</taxon>
        <taxon>Syncephalastraceae</taxon>
        <taxon>Syncephalastrum</taxon>
    </lineage>
</organism>
<proteinExistence type="predicted"/>
<dbReference type="Proteomes" id="UP000242180">
    <property type="component" value="Unassembled WGS sequence"/>
</dbReference>
<keyword evidence="2" id="KW-0805">Transcription regulation</keyword>
<evidence type="ECO:0000313" key="7">
    <source>
        <dbReference type="EMBL" id="ORY91365.1"/>
    </source>
</evidence>
<dbReference type="InterPro" id="IPR038491">
    <property type="entry name" value="Velvet_dom_sf"/>
</dbReference>
<evidence type="ECO:0000259" key="6">
    <source>
        <dbReference type="PROSITE" id="PS51821"/>
    </source>
</evidence>
<evidence type="ECO:0000256" key="4">
    <source>
        <dbReference type="ARBA" id="ARBA00023242"/>
    </source>
</evidence>
<comment type="subcellular location">
    <subcellularLocation>
        <location evidence="1">Nucleus</location>
    </subcellularLocation>
</comment>
<dbReference type="InterPro" id="IPR021740">
    <property type="entry name" value="Velvet"/>
</dbReference>
<keyword evidence="4" id="KW-0539">Nucleus</keyword>
<protein>
    <submittedName>
        <fullName evidence="7">Velvet factor</fullName>
    </submittedName>
</protein>
<feature type="compositionally biased region" description="Polar residues" evidence="5">
    <location>
        <begin position="25"/>
        <end position="35"/>
    </location>
</feature>
<dbReference type="EMBL" id="MCGN01000011">
    <property type="protein sequence ID" value="ORY91365.1"/>
    <property type="molecule type" value="Genomic_DNA"/>
</dbReference>
<evidence type="ECO:0000256" key="3">
    <source>
        <dbReference type="ARBA" id="ARBA00023163"/>
    </source>
</evidence>
<dbReference type="PROSITE" id="PS51821">
    <property type="entry name" value="VELVET"/>
    <property type="match status" value="1"/>
</dbReference>
<keyword evidence="8" id="KW-1185">Reference proteome</keyword>
<accession>A0A1X2H1R4</accession>
<evidence type="ECO:0000313" key="8">
    <source>
        <dbReference type="Proteomes" id="UP000242180"/>
    </source>
</evidence>
<dbReference type="GO" id="GO:0005634">
    <property type="term" value="C:nucleus"/>
    <property type="evidence" value="ECO:0007669"/>
    <property type="project" value="UniProtKB-SubCell"/>
</dbReference>
<feature type="region of interest" description="Disordered" evidence="5">
    <location>
        <begin position="23"/>
        <end position="49"/>
    </location>
</feature>
<sequence length="163" mass="18409">MFVVQCGLISEGQTEQRDLVYNPASRPQQSTSRTLHPQTQHQHQQRHQQSIMSFQEPAPPVRNLTGTLAVNAHQLLDEHDQPGVFFIFQDLSVRIEGTYRLRFLFIDLSAGEPLTMSARVLHEAVSDPFTVFTAKTFPGMTGQDSRQLLPIFSAYHTCRAALC</sequence>
<feature type="domain" description="Velvet" evidence="6">
    <location>
        <begin position="1"/>
        <end position="163"/>
    </location>
</feature>
<keyword evidence="3" id="KW-0804">Transcription</keyword>
<dbReference type="Gene3D" id="2.60.40.3960">
    <property type="entry name" value="Velvet domain"/>
    <property type="match status" value="1"/>
</dbReference>
<dbReference type="InParanoid" id="A0A1X2H1R4"/>
<evidence type="ECO:0000256" key="5">
    <source>
        <dbReference type="SAM" id="MobiDB-lite"/>
    </source>
</evidence>
<reference evidence="7 8" key="1">
    <citation type="submission" date="2016-07" db="EMBL/GenBank/DDBJ databases">
        <title>Pervasive Adenine N6-methylation of Active Genes in Fungi.</title>
        <authorList>
            <consortium name="DOE Joint Genome Institute"/>
            <person name="Mondo S.J."/>
            <person name="Dannebaum R.O."/>
            <person name="Kuo R.C."/>
            <person name="Labutti K."/>
            <person name="Haridas S."/>
            <person name="Kuo A."/>
            <person name="Salamov A."/>
            <person name="Ahrendt S.R."/>
            <person name="Lipzen A."/>
            <person name="Sullivan W."/>
            <person name="Andreopoulos W.B."/>
            <person name="Clum A."/>
            <person name="Lindquist E."/>
            <person name="Daum C."/>
            <person name="Ramamoorthy G.K."/>
            <person name="Gryganskyi A."/>
            <person name="Culley D."/>
            <person name="Magnuson J.K."/>
            <person name="James T.Y."/>
            <person name="O'Malley M.A."/>
            <person name="Stajich J.E."/>
            <person name="Spatafora J.W."/>
            <person name="Visel A."/>
            <person name="Grigoriev I.V."/>
        </authorList>
    </citation>
    <scope>NUCLEOTIDE SEQUENCE [LARGE SCALE GENOMIC DNA]</scope>
    <source>
        <strain evidence="7 8">NRRL 2496</strain>
    </source>
</reference>
<evidence type="ECO:0000256" key="2">
    <source>
        <dbReference type="ARBA" id="ARBA00023015"/>
    </source>
</evidence>
<dbReference type="InterPro" id="IPR037525">
    <property type="entry name" value="Velvet_dom"/>
</dbReference>
<dbReference type="Pfam" id="PF11754">
    <property type="entry name" value="Velvet"/>
    <property type="match status" value="1"/>
</dbReference>
<dbReference type="AlphaFoldDB" id="A0A1X2H1R4"/>
<dbReference type="PANTHER" id="PTHR33572">
    <property type="entry name" value="SPORE DEVELOPMENT REGULATOR VOSA"/>
    <property type="match status" value="1"/>
</dbReference>
<dbReference type="OrthoDB" id="3056235at2759"/>
<dbReference type="PANTHER" id="PTHR33572:SF3">
    <property type="entry name" value="VELVET COMPLEX SUBUNIT B"/>
    <property type="match status" value="1"/>
</dbReference>
<name>A0A1X2H1R4_SYNRA</name>